<protein>
    <submittedName>
        <fullName evidence="4">Deoxycytidine triphosphate deaminase</fullName>
    </submittedName>
</protein>
<gene>
    <name evidence="4" type="ORF">ELH90_36320</name>
</gene>
<evidence type="ECO:0000256" key="3">
    <source>
        <dbReference type="SAM" id="MobiDB-lite"/>
    </source>
</evidence>
<sequence>MFWGNEELERRLENLIFPYQPKLLDRATYRLTIGAEIYVSPTGVGADTKLKTKKLLDPGEHFQIPAGQFALLITEESVSVPEDALAFISIRATYKFQGLVNVSGFHVDPGFRGRLIFSVFNAGPSSVHLARGEDCFHIWFADLRDHKPMGEKVGYDVIPPALVKHIADGIQSLSGLDTKINDVEKKLADRLVSVEKKQSIMWWLGTLLLGVGITLTVSQFNRSPPAPPAVAVVANPASTTVNGPVATPTSSPTTPAASTATPQASTPQGKTP</sequence>
<dbReference type="GO" id="GO:0006229">
    <property type="term" value="P:dUTP biosynthetic process"/>
    <property type="evidence" value="ECO:0007669"/>
    <property type="project" value="InterPro"/>
</dbReference>
<dbReference type="RefSeq" id="WP_130719469.1">
    <property type="nucleotide sequence ID" value="NZ_SIOP01000005.1"/>
</dbReference>
<evidence type="ECO:0000256" key="2">
    <source>
        <dbReference type="ARBA" id="ARBA00023080"/>
    </source>
</evidence>
<keyword evidence="2" id="KW-0546">Nucleotide metabolism</keyword>
<dbReference type="CDD" id="cd07557">
    <property type="entry name" value="trimeric_dUTPase"/>
    <property type="match status" value="1"/>
</dbReference>
<accession>A0A7M3DJK2</accession>
<evidence type="ECO:0000313" key="4">
    <source>
        <dbReference type="EMBL" id="TAY42405.1"/>
    </source>
</evidence>
<reference evidence="4 5" key="1">
    <citation type="submission" date="2019-02" db="EMBL/GenBank/DDBJ databases">
        <title>The genomic architecture of introgression among sibling species of bacteria.</title>
        <authorList>
            <person name="Cavassim M.I.A."/>
            <person name="Moeskjaer S."/>
            <person name="Moslemi C."/>
            <person name="Fields B."/>
            <person name="Bachmann A."/>
            <person name="Vilhjalmsson B."/>
            <person name="Schierup M.H."/>
            <person name="Young J.P.W."/>
            <person name="Andersen S.U."/>
        </authorList>
    </citation>
    <scope>NUCLEOTIDE SEQUENCE [LARGE SCALE GENOMIC DNA]</scope>
    <source>
        <strain evidence="4 5">SM135B</strain>
        <plasmid evidence="4">pSM135B_Rh08</plasmid>
    </source>
</reference>
<dbReference type="InterPro" id="IPR011962">
    <property type="entry name" value="dCTP_deaminase"/>
</dbReference>
<organism evidence="4 5">
    <name type="scientific">Rhizobium leguminosarum</name>
    <dbReference type="NCBI Taxonomy" id="384"/>
    <lineage>
        <taxon>Bacteria</taxon>
        <taxon>Pseudomonadati</taxon>
        <taxon>Pseudomonadota</taxon>
        <taxon>Alphaproteobacteria</taxon>
        <taxon>Hyphomicrobiales</taxon>
        <taxon>Rhizobiaceae</taxon>
        <taxon>Rhizobium/Agrobacterium group</taxon>
        <taxon>Rhizobium</taxon>
    </lineage>
</organism>
<dbReference type="InterPro" id="IPR036157">
    <property type="entry name" value="dUTPase-like_sf"/>
</dbReference>
<name>A0A7M3DJK2_RHILE</name>
<keyword evidence="1" id="KW-0378">Hydrolase</keyword>
<evidence type="ECO:0000313" key="5">
    <source>
        <dbReference type="Proteomes" id="UP000292974"/>
    </source>
</evidence>
<dbReference type="EMBL" id="SIOP01000005">
    <property type="protein sequence ID" value="TAY42405.1"/>
    <property type="molecule type" value="Genomic_DNA"/>
</dbReference>
<evidence type="ECO:0000256" key="1">
    <source>
        <dbReference type="ARBA" id="ARBA00022801"/>
    </source>
</evidence>
<dbReference type="Pfam" id="PF22769">
    <property type="entry name" value="DCD"/>
    <property type="match status" value="1"/>
</dbReference>
<keyword evidence="4" id="KW-0614">Plasmid</keyword>
<geneLocation type="plasmid" evidence="4">
    <name>pSM135B_Rh08</name>
</geneLocation>
<proteinExistence type="predicted"/>
<feature type="region of interest" description="Disordered" evidence="3">
    <location>
        <begin position="239"/>
        <end position="272"/>
    </location>
</feature>
<dbReference type="AlphaFoldDB" id="A0A7M3DJK2"/>
<dbReference type="SUPFAM" id="SSF51283">
    <property type="entry name" value="dUTPase-like"/>
    <property type="match status" value="1"/>
</dbReference>
<dbReference type="GO" id="GO:0008829">
    <property type="term" value="F:dCTP deaminase activity"/>
    <property type="evidence" value="ECO:0007669"/>
    <property type="project" value="InterPro"/>
</dbReference>
<dbReference type="Proteomes" id="UP000292974">
    <property type="component" value="Unassembled WGS sequence"/>
</dbReference>
<dbReference type="InterPro" id="IPR033704">
    <property type="entry name" value="dUTPase_trimeric"/>
</dbReference>
<comment type="caution">
    <text evidence="4">The sequence shown here is derived from an EMBL/GenBank/DDBJ whole genome shotgun (WGS) entry which is preliminary data.</text>
</comment>
<dbReference type="Gene3D" id="2.70.40.10">
    <property type="match status" value="1"/>
</dbReference>